<dbReference type="InterPro" id="IPR000232">
    <property type="entry name" value="HSF_DNA-bd"/>
</dbReference>
<accession>B9SIR6</accession>
<dbReference type="AlphaFoldDB" id="B9SIR6"/>
<evidence type="ECO:0000256" key="1">
    <source>
        <dbReference type="ARBA" id="ARBA00004123"/>
    </source>
</evidence>
<evidence type="ECO:0000256" key="4">
    <source>
        <dbReference type="ARBA" id="ARBA00023016"/>
    </source>
</evidence>
<evidence type="ECO:0000256" key="6">
    <source>
        <dbReference type="ARBA" id="ARBA00023163"/>
    </source>
</evidence>
<keyword evidence="5" id="KW-0238">DNA-binding</keyword>
<evidence type="ECO:0000256" key="5">
    <source>
        <dbReference type="ARBA" id="ARBA00023125"/>
    </source>
</evidence>
<name>B9SIR6_RICCO</name>
<gene>
    <name evidence="12" type="ORF">RCOM_0539820</name>
</gene>
<dbReference type="GO" id="GO:0043565">
    <property type="term" value="F:sequence-specific DNA binding"/>
    <property type="evidence" value="ECO:0007669"/>
    <property type="project" value="InterPro"/>
</dbReference>
<dbReference type="PROSITE" id="PS00434">
    <property type="entry name" value="HSF_DOMAIN"/>
    <property type="match status" value="1"/>
</dbReference>
<evidence type="ECO:0000313" key="12">
    <source>
        <dbReference type="EMBL" id="EEF36489.1"/>
    </source>
</evidence>
<evidence type="ECO:0000256" key="3">
    <source>
        <dbReference type="ARBA" id="ARBA00023015"/>
    </source>
</evidence>
<dbReference type="GO" id="GO:0005634">
    <property type="term" value="C:nucleus"/>
    <property type="evidence" value="ECO:0000318"/>
    <property type="project" value="GO_Central"/>
</dbReference>
<dbReference type="SMART" id="SM00415">
    <property type="entry name" value="HSF"/>
    <property type="match status" value="1"/>
</dbReference>
<evidence type="ECO:0000313" key="13">
    <source>
        <dbReference type="Proteomes" id="UP000008311"/>
    </source>
</evidence>
<dbReference type="PRINTS" id="PR00056">
    <property type="entry name" value="HSFDOMAIN"/>
</dbReference>
<dbReference type="InterPro" id="IPR036390">
    <property type="entry name" value="WH_DNA-bd_sf"/>
</dbReference>
<evidence type="ECO:0000259" key="11">
    <source>
        <dbReference type="PROSITE" id="PS00434"/>
    </source>
</evidence>
<dbReference type="EMBL" id="EQ973976">
    <property type="protein sequence ID" value="EEF36489.1"/>
    <property type="molecule type" value="Genomic_DNA"/>
</dbReference>
<evidence type="ECO:0000256" key="2">
    <source>
        <dbReference type="ARBA" id="ARBA00022553"/>
    </source>
</evidence>
<feature type="compositionally biased region" description="Polar residues" evidence="10">
    <location>
        <begin position="418"/>
        <end position="436"/>
    </location>
</feature>
<dbReference type="STRING" id="3988.B9SIR6"/>
<dbReference type="Gene3D" id="1.10.10.10">
    <property type="entry name" value="Winged helix-like DNA-binding domain superfamily/Winged helix DNA-binding domain"/>
    <property type="match status" value="1"/>
</dbReference>
<keyword evidence="7" id="KW-0539">Nucleus</keyword>
<evidence type="ECO:0000256" key="8">
    <source>
        <dbReference type="ARBA" id="ARBA00061350"/>
    </source>
</evidence>
<keyword evidence="6" id="KW-0804">Transcription</keyword>
<evidence type="ECO:0000256" key="7">
    <source>
        <dbReference type="ARBA" id="ARBA00023242"/>
    </source>
</evidence>
<dbReference type="GO" id="GO:0003700">
    <property type="term" value="F:DNA-binding transcription factor activity"/>
    <property type="evidence" value="ECO:0000318"/>
    <property type="project" value="GO_Central"/>
</dbReference>
<comment type="subcellular location">
    <subcellularLocation>
        <location evidence="1">Nucleus</location>
    </subcellularLocation>
</comment>
<evidence type="ECO:0000256" key="10">
    <source>
        <dbReference type="SAM" id="MobiDB-lite"/>
    </source>
</evidence>
<dbReference type="PANTHER" id="PTHR10015">
    <property type="entry name" value="HEAT SHOCK TRANSCRIPTION FACTOR"/>
    <property type="match status" value="1"/>
</dbReference>
<organism evidence="12 13">
    <name type="scientific">Ricinus communis</name>
    <name type="common">Castor bean</name>
    <dbReference type="NCBI Taxonomy" id="3988"/>
    <lineage>
        <taxon>Eukaryota</taxon>
        <taxon>Viridiplantae</taxon>
        <taxon>Streptophyta</taxon>
        <taxon>Embryophyta</taxon>
        <taxon>Tracheophyta</taxon>
        <taxon>Spermatophyta</taxon>
        <taxon>Magnoliopsida</taxon>
        <taxon>eudicotyledons</taxon>
        <taxon>Gunneridae</taxon>
        <taxon>Pentapetalae</taxon>
        <taxon>rosids</taxon>
        <taxon>fabids</taxon>
        <taxon>Malpighiales</taxon>
        <taxon>Euphorbiaceae</taxon>
        <taxon>Acalyphoideae</taxon>
        <taxon>Acalypheae</taxon>
        <taxon>Ricinus</taxon>
    </lineage>
</organism>
<proteinExistence type="inferred from homology"/>
<dbReference type="InParanoid" id="B9SIR6"/>
<protein>
    <submittedName>
        <fullName evidence="12">Heat shock factor protein, putative</fullName>
    </submittedName>
</protein>
<feature type="region of interest" description="Disordered" evidence="10">
    <location>
        <begin position="418"/>
        <end position="441"/>
    </location>
</feature>
<keyword evidence="2" id="KW-0597">Phosphoprotein</keyword>
<dbReference type="FunFam" id="1.10.10.10:FF:000057">
    <property type="entry name" value="Heat shock transcription factor 1"/>
    <property type="match status" value="1"/>
</dbReference>
<dbReference type="InterPro" id="IPR036388">
    <property type="entry name" value="WH-like_DNA-bd_sf"/>
</dbReference>
<dbReference type="eggNOG" id="KOG0627">
    <property type="taxonomic scope" value="Eukaryota"/>
</dbReference>
<sequence>MTRLPCFPSGSFIGLQESGIRVCWHTQIIGMESSHGGSSSSNAPAPFLIKTYEMVDDPSTSSIVSWSHTGCSFVVWNPPEFAQDLLPKYFKHNNFSSFVRQLNTYGFRKIDPDQWEFGNEEFIRGQRHLLSNIRRRKPIHSHSLQNQGNTSPLTDLEKREYEEKIKRLKHDKSLLQMEVQRNEMEKQAFECQIMSLGERLVSMERRQMQLVSCLAQLAKKPGFASALMQQSDYHNKKRRLLEFNHFSSECNTEDNPGWRLAKENPDRSPASTLNFEIVDKLDSSIKCFENFLLGVKETSAQDMHDFRIVSPPSPVIFRQLSASSLDADTCSPRSLPSSPHSMDIPSSPELAGCINPVDNLKTSPPSFSDHDADFKPACAPVDEAVQESAVEATNPTAARPGVNDHFWEYYLTEAPGSTSIQELKNNQSKQADANNRTGDRHWWNTDGIHDLTKHMEHLAPAERT</sequence>
<keyword evidence="3" id="KW-0805">Transcription regulation</keyword>
<evidence type="ECO:0000256" key="9">
    <source>
        <dbReference type="SAM" id="Coils"/>
    </source>
</evidence>
<dbReference type="SUPFAM" id="SSF46785">
    <property type="entry name" value="Winged helix' DNA-binding domain"/>
    <property type="match status" value="1"/>
</dbReference>
<feature type="domain" description="HSF-type DNA-binding" evidence="11">
    <location>
        <begin position="86"/>
        <end position="110"/>
    </location>
</feature>
<dbReference type="PANTHER" id="PTHR10015:SF445">
    <property type="entry name" value="HEAT STRESS TRANSCRIPTION FACTOR A-4B-LIKE"/>
    <property type="match status" value="1"/>
</dbReference>
<reference evidence="13" key="1">
    <citation type="journal article" date="2010" name="Nat. Biotechnol.">
        <title>Draft genome sequence of the oilseed species Ricinus communis.</title>
        <authorList>
            <person name="Chan A.P."/>
            <person name="Crabtree J."/>
            <person name="Zhao Q."/>
            <person name="Lorenzi H."/>
            <person name="Orvis J."/>
            <person name="Puiu D."/>
            <person name="Melake-Berhan A."/>
            <person name="Jones K.M."/>
            <person name="Redman J."/>
            <person name="Chen G."/>
            <person name="Cahoon E.B."/>
            <person name="Gedil M."/>
            <person name="Stanke M."/>
            <person name="Haas B.J."/>
            <person name="Wortman J.R."/>
            <person name="Fraser-Liggett C.M."/>
            <person name="Ravel J."/>
            <person name="Rabinowicz P.D."/>
        </authorList>
    </citation>
    <scope>NUCLEOTIDE SEQUENCE [LARGE SCALE GENOMIC DNA]</scope>
    <source>
        <strain evidence="13">cv. Hale</strain>
    </source>
</reference>
<dbReference type="Pfam" id="PF00447">
    <property type="entry name" value="HSF_DNA-bind"/>
    <property type="match status" value="1"/>
</dbReference>
<comment type="similarity">
    <text evidence="8">Belongs to the HSF family. Class A subfamily.</text>
</comment>
<dbReference type="Proteomes" id="UP000008311">
    <property type="component" value="Unassembled WGS sequence"/>
</dbReference>
<keyword evidence="9" id="KW-0175">Coiled coil</keyword>
<feature type="coiled-coil region" evidence="9">
    <location>
        <begin position="158"/>
        <end position="185"/>
    </location>
</feature>
<keyword evidence="13" id="KW-1185">Reference proteome</keyword>
<keyword evidence="4 12" id="KW-0346">Stress response</keyword>
<dbReference type="GO" id="GO:0034605">
    <property type="term" value="P:cellular response to heat"/>
    <property type="evidence" value="ECO:0000318"/>
    <property type="project" value="GO_Central"/>
</dbReference>